<evidence type="ECO:0000256" key="1">
    <source>
        <dbReference type="SAM" id="MobiDB-lite"/>
    </source>
</evidence>
<proteinExistence type="predicted"/>
<dbReference type="Proteomes" id="UP000267821">
    <property type="component" value="Unassembled WGS sequence"/>
</dbReference>
<reference evidence="3 4" key="1">
    <citation type="journal article" date="2018" name="Nat. Ecol. Evol.">
        <title>Pezizomycetes genomes reveal the molecular basis of ectomycorrhizal truffle lifestyle.</title>
        <authorList>
            <person name="Murat C."/>
            <person name="Payen T."/>
            <person name="Noel B."/>
            <person name="Kuo A."/>
            <person name="Morin E."/>
            <person name="Chen J."/>
            <person name="Kohler A."/>
            <person name="Krizsan K."/>
            <person name="Balestrini R."/>
            <person name="Da Silva C."/>
            <person name="Montanini B."/>
            <person name="Hainaut M."/>
            <person name="Levati E."/>
            <person name="Barry K.W."/>
            <person name="Belfiori B."/>
            <person name="Cichocki N."/>
            <person name="Clum A."/>
            <person name="Dockter R.B."/>
            <person name="Fauchery L."/>
            <person name="Guy J."/>
            <person name="Iotti M."/>
            <person name="Le Tacon F."/>
            <person name="Lindquist E.A."/>
            <person name="Lipzen A."/>
            <person name="Malagnac F."/>
            <person name="Mello A."/>
            <person name="Molinier V."/>
            <person name="Miyauchi S."/>
            <person name="Poulain J."/>
            <person name="Riccioni C."/>
            <person name="Rubini A."/>
            <person name="Sitrit Y."/>
            <person name="Splivallo R."/>
            <person name="Traeger S."/>
            <person name="Wang M."/>
            <person name="Zifcakova L."/>
            <person name="Wipf D."/>
            <person name="Zambonelli A."/>
            <person name="Paolocci F."/>
            <person name="Nowrousian M."/>
            <person name="Ottonello S."/>
            <person name="Baldrian P."/>
            <person name="Spatafora J.W."/>
            <person name="Henrissat B."/>
            <person name="Nagy L.G."/>
            <person name="Aury J.M."/>
            <person name="Wincker P."/>
            <person name="Grigoriev I.V."/>
            <person name="Bonfante P."/>
            <person name="Martin F.M."/>
        </authorList>
    </citation>
    <scope>NUCLEOTIDE SEQUENCE [LARGE SCALE GENOMIC DNA]</scope>
    <source>
        <strain evidence="3 4">ATCC MYA-4762</strain>
    </source>
</reference>
<accession>A0A3N4LRQ2</accession>
<feature type="compositionally biased region" description="Polar residues" evidence="1">
    <location>
        <begin position="1"/>
        <end position="13"/>
    </location>
</feature>
<feature type="transmembrane region" description="Helical" evidence="2">
    <location>
        <begin position="185"/>
        <end position="206"/>
    </location>
</feature>
<evidence type="ECO:0000313" key="4">
    <source>
        <dbReference type="Proteomes" id="UP000267821"/>
    </source>
</evidence>
<feature type="transmembrane region" description="Helical" evidence="2">
    <location>
        <begin position="123"/>
        <end position="142"/>
    </location>
</feature>
<dbReference type="InParanoid" id="A0A3N4LRQ2"/>
<organism evidence="3 4">
    <name type="scientific">Terfezia boudieri ATCC MYA-4762</name>
    <dbReference type="NCBI Taxonomy" id="1051890"/>
    <lineage>
        <taxon>Eukaryota</taxon>
        <taxon>Fungi</taxon>
        <taxon>Dikarya</taxon>
        <taxon>Ascomycota</taxon>
        <taxon>Pezizomycotina</taxon>
        <taxon>Pezizomycetes</taxon>
        <taxon>Pezizales</taxon>
        <taxon>Pezizaceae</taxon>
        <taxon>Terfezia</taxon>
    </lineage>
</organism>
<keyword evidence="2" id="KW-1133">Transmembrane helix</keyword>
<feature type="transmembrane region" description="Helical" evidence="2">
    <location>
        <begin position="218"/>
        <end position="239"/>
    </location>
</feature>
<protein>
    <submittedName>
        <fullName evidence="3">Uncharacterized protein</fullName>
    </submittedName>
</protein>
<dbReference type="AlphaFoldDB" id="A0A3N4LRQ2"/>
<name>A0A3N4LRQ2_9PEZI</name>
<keyword evidence="4" id="KW-1185">Reference proteome</keyword>
<gene>
    <name evidence="3" type="ORF">L211DRAFT_841382</name>
</gene>
<evidence type="ECO:0000313" key="3">
    <source>
        <dbReference type="EMBL" id="RPB20665.1"/>
    </source>
</evidence>
<keyword evidence="2" id="KW-0812">Transmembrane</keyword>
<feature type="transmembrane region" description="Helical" evidence="2">
    <location>
        <begin position="245"/>
        <end position="270"/>
    </location>
</feature>
<keyword evidence="2" id="KW-0472">Membrane</keyword>
<sequence length="316" mass="35070">MQSRQLTTSGQVNRQKHHQEQKTYYMPPPPPSTFHRSRPVVPIYSHNNNSYHRDTASKTEKTTTFYPSSRTSSNSSTSSFATLANDTDRSPLPSAKNLPAPPPGVPTSRYIHMLLSIDSIPKIYNLLAAFSTWILLAGYVLLPGTFTSLQNIPTPIDPSDPEYNPNDPPNAVEVWILERVRNTPLLVIAAICSALGVIGMCGLWYRWRRNYVWIINRIFLPGALNSLAGIISTIVNVHTAQQGKYSLTAIVSVTVTAVSAMVNGTLWLVYSNWALKRVQEMHAKEYFGRDPTSKIELGESGGLVEIQNDDMVGGKK</sequence>
<feature type="compositionally biased region" description="Basic and acidic residues" evidence="1">
    <location>
        <begin position="51"/>
        <end position="61"/>
    </location>
</feature>
<feature type="region of interest" description="Disordered" evidence="1">
    <location>
        <begin position="1"/>
        <end position="103"/>
    </location>
</feature>
<dbReference type="EMBL" id="ML121568">
    <property type="protein sequence ID" value="RPB20665.1"/>
    <property type="molecule type" value="Genomic_DNA"/>
</dbReference>
<dbReference type="OrthoDB" id="3254104at2759"/>
<evidence type="ECO:0000256" key="2">
    <source>
        <dbReference type="SAM" id="Phobius"/>
    </source>
</evidence>
<feature type="compositionally biased region" description="Low complexity" evidence="1">
    <location>
        <begin position="68"/>
        <end position="79"/>
    </location>
</feature>